<feature type="domain" description="Band 7" evidence="3">
    <location>
        <begin position="50"/>
        <end position="182"/>
    </location>
</feature>
<keyword evidence="2" id="KW-0812">Transmembrane</keyword>
<proteinExistence type="predicted"/>
<name>A0A4Q4ZHL6_9ACTN</name>
<feature type="transmembrane region" description="Helical" evidence="2">
    <location>
        <begin position="28"/>
        <end position="47"/>
    </location>
</feature>
<organism evidence="4 5">
    <name type="scientific">Nocardioides guangzhouensis</name>
    <dbReference type="NCBI Taxonomy" id="2497878"/>
    <lineage>
        <taxon>Bacteria</taxon>
        <taxon>Bacillati</taxon>
        <taxon>Actinomycetota</taxon>
        <taxon>Actinomycetes</taxon>
        <taxon>Propionibacteriales</taxon>
        <taxon>Nocardioidaceae</taxon>
        <taxon>Nocardioides</taxon>
    </lineage>
</organism>
<sequence length="236" mass="24375">MPVLPPAPALRDPTDAALGAGGPEDGTWVFWAVLLLPSLALLVGVSVRRVGRDELVLVVRRGTVARSRAAGVATRLPGLERFVRVPTHRQVLPLVVRGRTRDGIEVLALADLTLAVEGVPAGTPYVDPATAAAAVAEDVLAEAVGGFAVDTLVAALGDLEAGLPDVITRKLTSGSRATGLLVTEVEAQLTPRLARCLGDGPDGRRDGRAADPDPLPHCEPERAPAPEPAPGPDGRP</sequence>
<dbReference type="AlphaFoldDB" id="A0A4Q4ZHL6"/>
<dbReference type="RefSeq" id="WP_134714576.1">
    <property type="nucleotide sequence ID" value="NZ_SDKM01000005.1"/>
</dbReference>
<feature type="compositionally biased region" description="Basic and acidic residues" evidence="1">
    <location>
        <begin position="201"/>
        <end position="224"/>
    </location>
</feature>
<dbReference type="Proteomes" id="UP000295198">
    <property type="component" value="Unassembled WGS sequence"/>
</dbReference>
<dbReference type="InterPro" id="IPR001107">
    <property type="entry name" value="Band_7"/>
</dbReference>
<evidence type="ECO:0000259" key="3">
    <source>
        <dbReference type="Pfam" id="PF01145"/>
    </source>
</evidence>
<accession>A0A4Q4ZHL6</accession>
<keyword evidence="2" id="KW-1133">Transmembrane helix</keyword>
<evidence type="ECO:0000313" key="4">
    <source>
        <dbReference type="EMBL" id="RYP87683.1"/>
    </source>
</evidence>
<evidence type="ECO:0000256" key="2">
    <source>
        <dbReference type="SAM" id="Phobius"/>
    </source>
</evidence>
<gene>
    <name evidence="4" type="ORF">EKO23_04595</name>
</gene>
<reference evidence="4 5" key="1">
    <citation type="submission" date="2019-01" db="EMBL/GenBank/DDBJ databases">
        <title>Nocardioides guangzhouensis sp. nov., an actinobacterium isolated from soil.</title>
        <authorList>
            <person name="Fu Y."/>
            <person name="Cai Y."/>
            <person name="Lin Z."/>
            <person name="Chen P."/>
        </authorList>
    </citation>
    <scope>NUCLEOTIDE SEQUENCE [LARGE SCALE GENOMIC DNA]</scope>
    <source>
        <strain evidence="4 5">130</strain>
    </source>
</reference>
<keyword evidence="2" id="KW-0472">Membrane</keyword>
<keyword evidence="5" id="KW-1185">Reference proteome</keyword>
<feature type="region of interest" description="Disordered" evidence="1">
    <location>
        <begin position="194"/>
        <end position="236"/>
    </location>
</feature>
<evidence type="ECO:0000313" key="5">
    <source>
        <dbReference type="Proteomes" id="UP000295198"/>
    </source>
</evidence>
<dbReference type="Pfam" id="PF01145">
    <property type="entry name" value="Band_7"/>
    <property type="match status" value="1"/>
</dbReference>
<comment type="caution">
    <text evidence="4">The sequence shown here is derived from an EMBL/GenBank/DDBJ whole genome shotgun (WGS) entry which is preliminary data.</text>
</comment>
<dbReference type="EMBL" id="SDKM01000005">
    <property type="protein sequence ID" value="RYP87683.1"/>
    <property type="molecule type" value="Genomic_DNA"/>
</dbReference>
<protein>
    <recommendedName>
        <fullName evidence="3">Band 7 domain-containing protein</fullName>
    </recommendedName>
</protein>
<evidence type="ECO:0000256" key="1">
    <source>
        <dbReference type="SAM" id="MobiDB-lite"/>
    </source>
</evidence>
<feature type="compositionally biased region" description="Pro residues" evidence="1">
    <location>
        <begin position="225"/>
        <end position="236"/>
    </location>
</feature>
<dbReference type="OrthoDB" id="3777582at2"/>